<dbReference type="Proteomes" id="UP000240493">
    <property type="component" value="Unassembled WGS sequence"/>
</dbReference>
<sequence>MKNVPLQAEARTEERGIIRKEFRDRFNRELAERKTWEEIYLGQLEERKTELKTAETKPPTPSEGQSVEQVDIGQEVREDDPSAQLYGELIDREIRQHKFLAEVAEIRIRQDKLFERFEEQRKKAEEEAFYRSRGRTE</sequence>
<feature type="region of interest" description="Disordered" evidence="1">
    <location>
        <begin position="47"/>
        <end position="78"/>
    </location>
</feature>
<evidence type="ECO:0000313" key="2">
    <source>
        <dbReference type="EMBL" id="PTB45779.1"/>
    </source>
</evidence>
<name>A0A2T3ZLU3_TRIA4</name>
<dbReference type="EMBL" id="KZ679257">
    <property type="protein sequence ID" value="PTB45779.1"/>
    <property type="molecule type" value="Genomic_DNA"/>
</dbReference>
<organism evidence="2 3">
    <name type="scientific">Trichoderma asperellum (strain ATCC 204424 / CBS 433.97 / NBRC 101777)</name>
    <dbReference type="NCBI Taxonomy" id="1042311"/>
    <lineage>
        <taxon>Eukaryota</taxon>
        <taxon>Fungi</taxon>
        <taxon>Dikarya</taxon>
        <taxon>Ascomycota</taxon>
        <taxon>Pezizomycotina</taxon>
        <taxon>Sordariomycetes</taxon>
        <taxon>Hypocreomycetidae</taxon>
        <taxon>Hypocreales</taxon>
        <taxon>Hypocreaceae</taxon>
        <taxon>Trichoderma</taxon>
    </lineage>
</organism>
<evidence type="ECO:0000313" key="3">
    <source>
        <dbReference type="Proteomes" id="UP000240493"/>
    </source>
</evidence>
<gene>
    <name evidence="2" type="ORF">M441DRAFT_130368</name>
</gene>
<proteinExistence type="predicted"/>
<keyword evidence="3" id="KW-1185">Reference proteome</keyword>
<reference evidence="2 3" key="1">
    <citation type="submission" date="2016-07" db="EMBL/GenBank/DDBJ databases">
        <title>Multiple horizontal gene transfer events from other fungi enriched the ability of initially mycotrophic Trichoderma (Ascomycota) to feed on dead plant biomass.</title>
        <authorList>
            <consortium name="DOE Joint Genome Institute"/>
            <person name="Aerts A."/>
            <person name="Atanasova L."/>
            <person name="Chenthamara K."/>
            <person name="Zhang J."/>
            <person name="Grujic M."/>
            <person name="Henrissat B."/>
            <person name="Kuo A."/>
            <person name="Salamov A."/>
            <person name="Lipzen A."/>
            <person name="Labutti K."/>
            <person name="Barry K."/>
            <person name="Miao Y."/>
            <person name="Rahimi M.J."/>
            <person name="Shen Q."/>
            <person name="Grigoriev I.V."/>
            <person name="Kubicek C.P."/>
            <person name="Druzhinina I.S."/>
        </authorList>
    </citation>
    <scope>NUCLEOTIDE SEQUENCE [LARGE SCALE GENOMIC DNA]</scope>
    <source>
        <strain evidence="2 3">CBS 433.97</strain>
    </source>
</reference>
<evidence type="ECO:0000256" key="1">
    <source>
        <dbReference type="SAM" id="MobiDB-lite"/>
    </source>
</evidence>
<protein>
    <submittedName>
        <fullName evidence="2">Uncharacterized protein</fullName>
    </submittedName>
</protein>
<accession>A0A2T3ZLU3</accession>
<dbReference type="OrthoDB" id="4899637at2759"/>
<dbReference type="AlphaFoldDB" id="A0A2T3ZLU3"/>